<accession>A0ACB7FD11</accession>
<organism evidence="1 2">
    <name type="scientific">Nibea albiflora</name>
    <name type="common">Yellow drum</name>
    <name type="synonym">Corvina albiflora</name>
    <dbReference type="NCBI Taxonomy" id="240163"/>
    <lineage>
        <taxon>Eukaryota</taxon>
        <taxon>Metazoa</taxon>
        <taxon>Chordata</taxon>
        <taxon>Craniata</taxon>
        <taxon>Vertebrata</taxon>
        <taxon>Euteleostomi</taxon>
        <taxon>Actinopterygii</taxon>
        <taxon>Neopterygii</taxon>
        <taxon>Teleostei</taxon>
        <taxon>Neoteleostei</taxon>
        <taxon>Acanthomorphata</taxon>
        <taxon>Eupercaria</taxon>
        <taxon>Sciaenidae</taxon>
        <taxon>Nibea</taxon>
    </lineage>
</organism>
<proteinExistence type="predicted"/>
<reference evidence="1" key="1">
    <citation type="submission" date="2020-04" db="EMBL/GenBank/DDBJ databases">
        <title>A chromosome-scale assembly and high-density genetic map of the yellow drum (Nibea albiflora) genome.</title>
        <authorList>
            <person name="Xu D."/>
            <person name="Zhang W."/>
            <person name="Chen R."/>
            <person name="Tan P."/>
            <person name="Wang L."/>
            <person name="Song H."/>
            <person name="Tian L."/>
            <person name="Zhu Q."/>
            <person name="Wang B."/>
        </authorList>
    </citation>
    <scope>NUCLEOTIDE SEQUENCE</scope>
    <source>
        <strain evidence="1">ZJHYS-2018</strain>
    </source>
</reference>
<dbReference type="EMBL" id="CM024801">
    <property type="protein sequence ID" value="KAG8012145.1"/>
    <property type="molecule type" value="Genomic_DNA"/>
</dbReference>
<evidence type="ECO:0000313" key="1">
    <source>
        <dbReference type="EMBL" id="KAG8012145.1"/>
    </source>
</evidence>
<comment type="caution">
    <text evidence="1">The sequence shown here is derived from an EMBL/GenBank/DDBJ whole genome shotgun (WGS) entry which is preliminary data.</text>
</comment>
<name>A0ACB7FD11_NIBAL</name>
<dbReference type="Proteomes" id="UP000805704">
    <property type="component" value="Chromosome 13"/>
</dbReference>
<evidence type="ECO:0000313" key="2">
    <source>
        <dbReference type="Proteomes" id="UP000805704"/>
    </source>
</evidence>
<sequence>MGLSCRSTMHNEVQRCITYQSGYLSTPAVLLQPTSSPHMPRYTSWTGKTCDILAPVIKILHHAVLYGTDIQMALHLMDSCVPSLQPCANCKVVNAQINSSTLPRYRSKQTFEKTKFHLRISVAEKLRMMEM</sequence>
<protein>
    <submittedName>
        <fullName evidence="1">Uncharacterized protein</fullName>
    </submittedName>
</protein>
<keyword evidence="2" id="KW-1185">Reference proteome</keyword>
<gene>
    <name evidence="1" type="ORF">GBF38_004618</name>
</gene>